<protein>
    <recommendedName>
        <fullName evidence="2">Rhodanese domain-containing protein</fullName>
    </recommendedName>
</protein>
<evidence type="ECO:0000259" key="2">
    <source>
        <dbReference type="PROSITE" id="PS50206"/>
    </source>
</evidence>
<dbReference type="Pfam" id="PF00581">
    <property type="entry name" value="Rhodanese"/>
    <property type="match status" value="1"/>
</dbReference>
<dbReference type="PROSITE" id="PS50206">
    <property type="entry name" value="RHODANESE_3"/>
    <property type="match status" value="1"/>
</dbReference>
<dbReference type="RefSeq" id="WP_281799626.1">
    <property type="nucleotide sequence ID" value="NZ_BSEC01000001.1"/>
</dbReference>
<dbReference type="AlphaFoldDB" id="A0A9W6GPM6"/>
<feature type="chain" id="PRO_5040792186" description="Rhodanese domain-containing protein" evidence="1">
    <location>
        <begin position="19"/>
        <end position="184"/>
    </location>
</feature>
<dbReference type="InterPro" id="IPR001763">
    <property type="entry name" value="Rhodanese-like_dom"/>
</dbReference>
<evidence type="ECO:0000256" key="1">
    <source>
        <dbReference type="SAM" id="SignalP"/>
    </source>
</evidence>
<dbReference type="NCBIfam" id="TIGR03865">
    <property type="entry name" value="PQQ_CXXCW"/>
    <property type="match status" value="1"/>
</dbReference>
<dbReference type="Proteomes" id="UP001144323">
    <property type="component" value="Unassembled WGS sequence"/>
</dbReference>
<sequence>MRPAFGAALALAAATAIAGASPAAPAPEPEGYRMDAYRAPVPATLKGATVIDTAKAHDLWSRKAAVFVDALPHAPKPEGLPKNVVWREQPRFDIPGSVWLPDTGFGALSEATQRYFENGLAKASGGDKGRALVFYCLTDCWMSWNAAKRALTLGYANVLWYPEGTDGWAGAKYPLEERKPEPRE</sequence>
<keyword evidence="1" id="KW-0732">Signal</keyword>
<organism evidence="3 4">
    <name type="scientific">Methylocystis echinoides</name>
    <dbReference type="NCBI Taxonomy" id="29468"/>
    <lineage>
        <taxon>Bacteria</taxon>
        <taxon>Pseudomonadati</taxon>
        <taxon>Pseudomonadota</taxon>
        <taxon>Alphaproteobacteria</taxon>
        <taxon>Hyphomicrobiales</taxon>
        <taxon>Methylocystaceae</taxon>
        <taxon>Methylocystis</taxon>
    </lineage>
</organism>
<proteinExistence type="predicted"/>
<dbReference type="EMBL" id="BSEC01000001">
    <property type="protein sequence ID" value="GLI91063.1"/>
    <property type="molecule type" value="Genomic_DNA"/>
</dbReference>
<feature type="domain" description="Rhodanese" evidence="2">
    <location>
        <begin position="94"/>
        <end position="177"/>
    </location>
</feature>
<gene>
    <name evidence="3" type="ORF">LMG27198_00550</name>
</gene>
<evidence type="ECO:0000313" key="3">
    <source>
        <dbReference type="EMBL" id="GLI91063.1"/>
    </source>
</evidence>
<comment type="caution">
    <text evidence="3">The sequence shown here is derived from an EMBL/GenBank/DDBJ whole genome shotgun (WGS) entry which is preliminary data.</text>
</comment>
<dbReference type="InterPro" id="IPR036873">
    <property type="entry name" value="Rhodanese-like_dom_sf"/>
</dbReference>
<feature type="signal peptide" evidence="1">
    <location>
        <begin position="1"/>
        <end position="18"/>
    </location>
</feature>
<name>A0A9W6GPM6_9HYPH</name>
<dbReference type="InterPro" id="IPR022376">
    <property type="entry name" value="PQQ_CXXCW"/>
</dbReference>
<dbReference type="Gene3D" id="3.40.250.10">
    <property type="entry name" value="Rhodanese-like domain"/>
    <property type="match status" value="1"/>
</dbReference>
<accession>A0A9W6GPM6</accession>
<dbReference type="CDD" id="cd00158">
    <property type="entry name" value="RHOD"/>
    <property type="match status" value="1"/>
</dbReference>
<keyword evidence="4" id="KW-1185">Reference proteome</keyword>
<evidence type="ECO:0000313" key="4">
    <source>
        <dbReference type="Proteomes" id="UP001144323"/>
    </source>
</evidence>
<reference evidence="3" key="1">
    <citation type="journal article" date="2023" name="Int. J. Syst. Evol. Microbiol.">
        <title>Methylocystis iwaonis sp. nov., a type II methane-oxidizing bacterium from surface soil of a rice paddy field in Japan, and emended description of the genus Methylocystis (ex Whittenbury et al. 1970) Bowman et al. 1993.</title>
        <authorList>
            <person name="Kaise H."/>
            <person name="Sawadogo J.B."/>
            <person name="Alam M.S."/>
            <person name="Ueno C."/>
            <person name="Dianou D."/>
            <person name="Shinjo R."/>
            <person name="Asakawa S."/>
        </authorList>
    </citation>
    <scope>NUCLEOTIDE SEQUENCE</scope>
    <source>
        <strain evidence="3">LMG27198</strain>
    </source>
</reference>
<dbReference type="SUPFAM" id="SSF52821">
    <property type="entry name" value="Rhodanese/Cell cycle control phosphatase"/>
    <property type="match status" value="1"/>
</dbReference>